<organism evidence="1 2">
    <name type="scientific">Streptomyces scopuliridis</name>
    <dbReference type="NCBI Taxonomy" id="452529"/>
    <lineage>
        <taxon>Bacteria</taxon>
        <taxon>Bacillati</taxon>
        <taxon>Actinomycetota</taxon>
        <taxon>Actinomycetes</taxon>
        <taxon>Kitasatosporales</taxon>
        <taxon>Streptomycetaceae</taxon>
        <taxon>Streptomyces</taxon>
    </lineage>
</organism>
<reference evidence="1" key="1">
    <citation type="submission" date="2022-10" db="EMBL/GenBank/DDBJ databases">
        <title>The complete genomes of actinobacterial strains from the NBC collection.</title>
        <authorList>
            <person name="Joergensen T.S."/>
            <person name="Alvarez Arevalo M."/>
            <person name="Sterndorff E.B."/>
            <person name="Faurdal D."/>
            <person name="Vuksanovic O."/>
            <person name="Mourched A.-S."/>
            <person name="Charusanti P."/>
            <person name="Shaw S."/>
            <person name="Blin K."/>
            <person name="Weber T."/>
        </authorList>
    </citation>
    <scope>NUCLEOTIDE SEQUENCE</scope>
    <source>
        <strain evidence="1">NBC 01771</strain>
    </source>
</reference>
<protein>
    <submittedName>
        <fullName evidence="1">DUF4097 domain-containing protein</fullName>
    </submittedName>
</protein>
<keyword evidence="2" id="KW-1185">Reference proteome</keyword>
<evidence type="ECO:0000313" key="2">
    <source>
        <dbReference type="Proteomes" id="UP001348369"/>
    </source>
</evidence>
<name>A0ACD4ZPX8_9ACTN</name>
<dbReference type="EMBL" id="CP109109">
    <property type="protein sequence ID" value="WSC00348.1"/>
    <property type="molecule type" value="Genomic_DNA"/>
</dbReference>
<evidence type="ECO:0000313" key="1">
    <source>
        <dbReference type="EMBL" id="WSC00348.1"/>
    </source>
</evidence>
<dbReference type="Proteomes" id="UP001348369">
    <property type="component" value="Chromosome"/>
</dbReference>
<sequence>MAARHHRSHTLLAAGGAVLIALTVSGCGSADASDAPVETKSFPFKGKMLTVDTGNAAVELVPADVKDVEVTRQVDGWVFMGSGPNASWKMTDNTLTLKVKCKAVASNCESLHKVKVPRGVAVTLKGDNGRVTASGFTTALKLTSDNGALTVRDSSGPLDLESDNGRITTEDVSARTVAAKSSNGAIRLGLTAVPDSVDTTTDNGRIDIDLPSSDTSYAVTTSTDNGSVDVGLRTDKSSAHVLKARTSNGKITIKSAN</sequence>
<proteinExistence type="predicted"/>
<gene>
    <name evidence="1" type="ORF">OG835_27310</name>
</gene>
<accession>A0ACD4ZPX8</accession>